<dbReference type="InterPro" id="IPR011990">
    <property type="entry name" value="TPR-like_helical_dom_sf"/>
</dbReference>
<dbReference type="Pfam" id="PF07721">
    <property type="entry name" value="TPR_4"/>
    <property type="match status" value="1"/>
</dbReference>
<feature type="compositionally biased region" description="Basic residues" evidence="2">
    <location>
        <begin position="213"/>
        <end position="224"/>
    </location>
</feature>
<dbReference type="Pfam" id="PF13181">
    <property type="entry name" value="TPR_8"/>
    <property type="match status" value="1"/>
</dbReference>
<accession>F2TWW6</accession>
<dbReference type="InterPro" id="IPR019734">
    <property type="entry name" value="TPR_rpt"/>
</dbReference>
<evidence type="ECO:0008006" key="5">
    <source>
        <dbReference type="Google" id="ProtNLM"/>
    </source>
</evidence>
<feature type="region of interest" description="Disordered" evidence="2">
    <location>
        <begin position="199"/>
        <end position="265"/>
    </location>
</feature>
<keyword evidence="1" id="KW-0175">Coiled coil</keyword>
<protein>
    <recommendedName>
        <fullName evidence="5">MalT-like TPR region domain-containing protein</fullName>
    </recommendedName>
</protein>
<dbReference type="SMART" id="SM00028">
    <property type="entry name" value="TPR"/>
    <property type="match status" value="4"/>
</dbReference>
<evidence type="ECO:0000313" key="3">
    <source>
        <dbReference type="EMBL" id="EGD72562.1"/>
    </source>
</evidence>
<proteinExistence type="predicted"/>
<dbReference type="InterPro" id="IPR042621">
    <property type="entry name" value="TTC23/TTC23L"/>
</dbReference>
<dbReference type="Proteomes" id="UP000007799">
    <property type="component" value="Unassembled WGS sequence"/>
</dbReference>
<feature type="coiled-coil region" evidence="1">
    <location>
        <begin position="171"/>
        <end position="198"/>
    </location>
</feature>
<dbReference type="AlphaFoldDB" id="F2TWW6"/>
<evidence type="ECO:0000313" key="4">
    <source>
        <dbReference type="Proteomes" id="UP000007799"/>
    </source>
</evidence>
<dbReference type="OrthoDB" id="9986634at2759"/>
<dbReference type="GeneID" id="16067373"/>
<name>F2TWW6_SALR5</name>
<sequence length="502" mass="54356">MGMTSSDAAYAALRQDALEQLGRSHVVGAGDCGSGSDADSANEEGMRVPVGITNAGDGRLVDMRPPHVQLVACEQAYAELVASRNFRHAVHTLITRLSLTKLVYGREHIAVAQGHITLGRAYFELLNYPKQALDHGQRAKAMHAHLKQHRAEHHLHRHQLAALAASALCLMGQALVELNRAEEAVKALRRSLHLTQAVSKHRLEKDATARPSASKKGKAARRAKSPTAAGRTKSTASASASSLSSSSRAASAKAPAKTADVDNQGTAALDREEVRARVYLCRALMQQDKTADAETEASELQHILDTRAVASSDPPLAILAYTALAENTAAASKQVAFLQHACDIAEESKQPVDAKVQCWIRLAEAHAAQDNLAEAETLFAKALDVLAHDFDAHTNTILSIQESRARVLVRQNRRQEAIDLLSDVKERVMAKFGQFSLRTANVCHFLGSLYLAVGDNDSALACFQERHEALRHAKGANHALTQETKQLVESLSHEEKPPPIRP</sequence>
<evidence type="ECO:0000256" key="1">
    <source>
        <dbReference type="SAM" id="Coils"/>
    </source>
</evidence>
<dbReference type="SUPFAM" id="SSF48452">
    <property type="entry name" value="TPR-like"/>
    <property type="match status" value="2"/>
</dbReference>
<dbReference type="InParanoid" id="F2TWW6"/>
<dbReference type="KEGG" id="sre:PTSG_00587"/>
<dbReference type="EMBL" id="GL832955">
    <property type="protein sequence ID" value="EGD72562.1"/>
    <property type="molecule type" value="Genomic_DNA"/>
</dbReference>
<keyword evidence="4" id="KW-1185">Reference proteome</keyword>
<dbReference type="Pfam" id="PF13176">
    <property type="entry name" value="TPR_7"/>
    <property type="match status" value="1"/>
</dbReference>
<dbReference type="PANTHER" id="PTHR14485:SF2">
    <property type="entry name" value="FUNGAL STAND N-TERMINAL GOODBYE DOMAIN-CONTAINING PROTEIN"/>
    <property type="match status" value="1"/>
</dbReference>
<evidence type="ECO:0000256" key="2">
    <source>
        <dbReference type="SAM" id="MobiDB-lite"/>
    </source>
</evidence>
<dbReference type="GO" id="GO:0042802">
    <property type="term" value="F:identical protein binding"/>
    <property type="evidence" value="ECO:0007669"/>
    <property type="project" value="InterPro"/>
</dbReference>
<dbReference type="InterPro" id="IPR011717">
    <property type="entry name" value="TPR-4"/>
</dbReference>
<dbReference type="RefSeq" id="XP_004999131.1">
    <property type="nucleotide sequence ID" value="XM_004999074.1"/>
</dbReference>
<dbReference type="FunCoup" id="F2TWW6">
    <property type="interactions" value="44"/>
</dbReference>
<reference evidence="3" key="1">
    <citation type="submission" date="2009-08" db="EMBL/GenBank/DDBJ databases">
        <title>Annotation of Salpingoeca rosetta.</title>
        <authorList>
            <consortium name="The Broad Institute Genome Sequencing Platform"/>
            <person name="Russ C."/>
            <person name="Cuomo C."/>
            <person name="Burger G."/>
            <person name="Gray M.W."/>
            <person name="Holland P.W.H."/>
            <person name="King N."/>
            <person name="Lang F.B.F."/>
            <person name="Roger A.J."/>
            <person name="Ruiz-Trillo I."/>
            <person name="Young S.K."/>
            <person name="Zeng Q."/>
            <person name="Gargeya S."/>
            <person name="Alvarado L."/>
            <person name="Berlin A."/>
            <person name="Chapman S.B."/>
            <person name="Chen Z."/>
            <person name="Freedman E."/>
            <person name="Gellesch M."/>
            <person name="Goldberg J."/>
            <person name="Griggs A."/>
            <person name="Gujja S."/>
            <person name="Heilman E."/>
            <person name="Heiman D."/>
            <person name="Howarth C."/>
            <person name="Mehta T."/>
            <person name="Neiman D."/>
            <person name="Pearson M."/>
            <person name="Roberts A."/>
            <person name="Saif S."/>
            <person name="Shea T."/>
            <person name="Shenoy N."/>
            <person name="Sisk P."/>
            <person name="Stolte C."/>
            <person name="Sykes S."/>
            <person name="White J."/>
            <person name="Yandava C."/>
            <person name="Haas B."/>
            <person name="Nusbaum C."/>
            <person name="Birren B."/>
        </authorList>
    </citation>
    <scope>NUCLEOTIDE SEQUENCE [LARGE SCALE GENOMIC DNA]</scope>
    <source>
        <strain evidence="3">ATCC 50818</strain>
    </source>
</reference>
<feature type="compositionally biased region" description="Low complexity" evidence="2">
    <location>
        <begin position="225"/>
        <end position="258"/>
    </location>
</feature>
<organism evidence="4">
    <name type="scientific">Salpingoeca rosetta (strain ATCC 50818 / BSB-021)</name>
    <dbReference type="NCBI Taxonomy" id="946362"/>
    <lineage>
        <taxon>Eukaryota</taxon>
        <taxon>Choanoflagellata</taxon>
        <taxon>Craspedida</taxon>
        <taxon>Salpingoecidae</taxon>
        <taxon>Salpingoeca</taxon>
    </lineage>
</organism>
<dbReference type="Gene3D" id="1.25.40.10">
    <property type="entry name" value="Tetratricopeptide repeat domain"/>
    <property type="match status" value="3"/>
</dbReference>
<dbReference type="PANTHER" id="PTHR14485">
    <property type="entry name" value="TETRATRICOPEPTIDE REPEAT PROTEIN 23"/>
    <property type="match status" value="1"/>
</dbReference>
<gene>
    <name evidence="3" type="ORF">PTSG_00587</name>
</gene>